<accession>A0A2J6SB74</accession>
<organism evidence="2 3">
    <name type="scientific">Hyaloscypha variabilis (strain UAMH 11265 / GT02V1 / F)</name>
    <name type="common">Meliniomyces variabilis</name>
    <dbReference type="NCBI Taxonomy" id="1149755"/>
    <lineage>
        <taxon>Eukaryota</taxon>
        <taxon>Fungi</taxon>
        <taxon>Dikarya</taxon>
        <taxon>Ascomycota</taxon>
        <taxon>Pezizomycotina</taxon>
        <taxon>Leotiomycetes</taxon>
        <taxon>Helotiales</taxon>
        <taxon>Hyaloscyphaceae</taxon>
        <taxon>Hyaloscypha</taxon>
        <taxon>Hyaloscypha variabilis</taxon>
    </lineage>
</organism>
<dbReference type="InterPro" id="IPR013083">
    <property type="entry name" value="Znf_RING/FYVE/PHD"/>
</dbReference>
<keyword evidence="3" id="KW-1185">Reference proteome</keyword>
<dbReference type="Proteomes" id="UP000235786">
    <property type="component" value="Unassembled WGS sequence"/>
</dbReference>
<feature type="compositionally biased region" description="Basic and acidic residues" evidence="1">
    <location>
        <begin position="149"/>
        <end position="158"/>
    </location>
</feature>
<evidence type="ECO:0000313" key="3">
    <source>
        <dbReference type="Proteomes" id="UP000235786"/>
    </source>
</evidence>
<evidence type="ECO:0008006" key="4">
    <source>
        <dbReference type="Google" id="ProtNLM"/>
    </source>
</evidence>
<dbReference type="OrthoDB" id="1431934at2759"/>
<feature type="compositionally biased region" description="Polar residues" evidence="1">
    <location>
        <begin position="16"/>
        <end position="37"/>
    </location>
</feature>
<evidence type="ECO:0000313" key="2">
    <source>
        <dbReference type="EMBL" id="PMD48013.1"/>
    </source>
</evidence>
<proteinExistence type="predicted"/>
<feature type="compositionally biased region" description="Polar residues" evidence="1">
    <location>
        <begin position="275"/>
        <end position="292"/>
    </location>
</feature>
<dbReference type="Gene3D" id="3.30.40.10">
    <property type="entry name" value="Zinc/RING finger domain, C3HC4 (zinc finger)"/>
    <property type="match status" value="1"/>
</dbReference>
<evidence type="ECO:0000256" key="1">
    <source>
        <dbReference type="SAM" id="MobiDB-lite"/>
    </source>
</evidence>
<gene>
    <name evidence="2" type="ORF">L207DRAFT_626832</name>
</gene>
<feature type="region of interest" description="Disordered" evidence="1">
    <location>
        <begin position="238"/>
        <end position="346"/>
    </location>
</feature>
<feature type="compositionally biased region" description="Polar residues" evidence="1">
    <location>
        <begin position="250"/>
        <end position="265"/>
    </location>
</feature>
<feature type="compositionally biased region" description="Basic and acidic residues" evidence="1">
    <location>
        <begin position="165"/>
        <end position="175"/>
    </location>
</feature>
<dbReference type="EMBL" id="KZ613937">
    <property type="protein sequence ID" value="PMD48013.1"/>
    <property type="molecule type" value="Genomic_DNA"/>
</dbReference>
<feature type="compositionally biased region" description="Polar residues" evidence="1">
    <location>
        <begin position="301"/>
        <end position="332"/>
    </location>
</feature>
<reference evidence="2 3" key="1">
    <citation type="submission" date="2016-04" db="EMBL/GenBank/DDBJ databases">
        <title>A degradative enzymes factory behind the ericoid mycorrhizal symbiosis.</title>
        <authorList>
            <consortium name="DOE Joint Genome Institute"/>
            <person name="Martino E."/>
            <person name="Morin E."/>
            <person name="Grelet G."/>
            <person name="Kuo A."/>
            <person name="Kohler A."/>
            <person name="Daghino S."/>
            <person name="Barry K."/>
            <person name="Choi C."/>
            <person name="Cichocki N."/>
            <person name="Clum A."/>
            <person name="Copeland A."/>
            <person name="Hainaut M."/>
            <person name="Haridas S."/>
            <person name="Labutti K."/>
            <person name="Lindquist E."/>
            <person name="Lipzen A."/>
            <person name="Khouja H.-R."/>
            <person name="Murat C."/>
            <person name="Ohm R."/>
            <person name="Olson A."/>
            <person name="Spatafora J."/>
            <person name="Veneault-Fourrey C."/>
            <person name="Henrissat B."/>
            <person name="Grigoriev I."/>
            <person name="Martin F."/>
            <person name="Perotto S."/>
        </authorList>
    </citation>
    <scope>NUCLEOTIDE SEQUENCE [LARGE SCALE GENOMIC DNA]</scope>
    <source>
        <strain evidence="2 3">F</strain>
    </source>
</reference>
<dbReference type="STRING" id="1149755.A0A2J6SB74"/>
<feature type="region of interest" description="Disordered" evidence="1">
    <location>
        <begin position="9"/>
        <end position="42"/>
    </location>
</feature>
<protein>
    <recommendedName>
        <fullName evidence="4">RING-type domain-containing protein</fullName>
    </recommendedName>
</protein>
<sequence length="466" mass="51146">MGAVLSLARNHAPALNPTTSLPNRQLSPASVTSSSTGAGMEGGTLDISSVLNERVEGLAEEVALPSPIAADPRGTYSRLGHLYHLHPSDFIQQLLQDQGINLDSAISGISRSEFEQRLGLVTGAHVRENLSDFNVEMQPNGWNNQRGGSLHDVHEHGPRNRNHRGGHERDQDATWPQLHDRIADITRLRTIYPDLSTYELETLHALQSESSNTRSDQFLDLHDWEPIVAQGGARRDIPYPRVRLQPPDVATSSLSQNTSGPALTHSNRRRPNYPPRTSSLSTRQHGTSSRQRGTAVAPPQHVNSRSSSGSIQMNPPLNTTNNSHRSGHSRLNSPEEPTKENQSSVSPGLKDCIACLEPHSVDDFPPMTTAYTHLPSLCTPCVQEALAATALEIATINRLRCTHAGCPEIITHNDIRRLATPQVFERYDYLVTRVALGALENFMYCPNPRCNGGQENLGVLFVCIDC</sequence>
<feature type="region of interest" description="Disordered" evidence="1">
    <location>
        <begin position="145"/>
        <end position="175"/>
    </location>
</feature>
<name>A0A2J6SB74_HYAVF</name>
<dbReference type="AlphaFoldDB" id="A0A2J6SB74"/>